<organism evidence="4 5">
    <name type="scientific">Amycolatopsis australiensis</name>
    <dbReference type="NCBI Taxonomy" id="546364"/>
    <lineage>
        <taxon>Bacteria</taxon>
        <taxon>Bacillati</taxon>
        <taxon>Actinomycetota</taxon>
        <taxon>Actinomycetes</taxon>
        <taxon>Pseudonocardiales</taxon>
        <taxon>Pseudonocardiaceae</taxon>
        <taxon>Amycolatopsis</taxon>
    </lineage>
</organism>
<dbReference type="RefSeq" id="WP_072480701.1">
    <property type="nucleotide sequence ID" value="NZ_FPJG01000006.1"/>
</dbReference>
<evidence type="ECO:0000313" key="5">
    <source>
        <dbReference type="Proteomes" id="UP000182740"/>
    </source>
</evidence>
<dbReference type="PROSITE" id="PS01081">
    <property type="entry name" value="HTH_TETR_1"/>
    <property type="match status" value="1"/>
</dbReference>
<dbReference type="PROSITE" id="PS50977">
    <property type="entry name" value="HTH_TETR_2"/>
    <property type="match status" value="1"/>
</dbReference>
<dbReference type="SUPFAM" id="SSF48498">
    <property type="entry name" value="Tetracyclin repressor-like, C-terminal domain"/>
    <property type="match status" value="1"/>
</dbReference>
<reference evidence="5" key="1">
    <citation type="submission" date="2016-11" db="EMBL/GenBank/DDBJ databases">
        <authorList>
            <person name="Varghese N."/>
            <person name="Submissions S."/>
        </authorList>
    </citation>
    <scope>NUCLEOTIDE SEQUENCE [LARGE SCALE GENOMIC DNA]</scope>
    <source>
        <strain evidence="5">DSM 44671</strain>
    </source>
</reference>
<sequence length="195" mass="20730">MARAGRRPGQTETREKILAAARHRFAELGYDGATVRGIAADAGVNAALLHHFFGSKQALFAAAMNLPVNPATVVPAILSGDRAEVGERLVRTFLGFWATPDGRTPFVAMLRAAATNDQVATMLRQFIERTVLAQVATALEVPKARVAGIAAQLIGVALLRYVIKLPPLVQASDEEIVAMLAPVAQYYLTPGDDAG</sequence>
<feature type="DNA-binding region" description="H-T-H motif" evidence="2">
    <location>
        <begin position="34"/>
        <end position="53"/>
    </location>
</feature>
<dbReference type="STRING" id="546364.SAMN04489730_7544"/>
<proteinExistence type="predicted"/>
<dbReference type="Proteomes" id="UP000182740">
    <property type="component" value="Unassembled WGS sequence"/>
</dbReference>
<dbReference type="Gene3D" id="1.10.357.10">
    <property type="entry name" value="Tetracycline Repressor, domain 2"/>
    <property type="match status" value="1"/>
</dbReference>
<dbReference type="PRINTS" id="PR00455">
    <property type="entry name" value="HTHTETR"/>
</dbReference>
<accession>A0A1K1T1E3</accession>
<dbReference type="InterPro" id="IPR001647">
    <property type="entry name" value="HTH_TetR"/>
</dbReference>
<dbReference type="OrthoDB" id="3210235at2"/>
<keyword evidence="1 2" id="KW-0238">DNA-binding</keyword>
<dbReference type="InterPro" id="IPR050109">
    <property type="entry name" value="HTH-type_TetR-like_transc_reg"/>
</dbReference>
<dbReference type="SUPFAM" id="SSF46689">
    <property type="entry name" value="Homeodomain-like"/>
    <property type="match status" value="1"/>
</dbReference>
<keyword evidence="5" id="KW-1185">Reference proteome</keyword>
<name>A0A1K1T1E3_9PSEU</name>
<gene>
    <name evidence="4" type="ORF">SAMN04489730_7544</name>
</gene>
<dbReference type="InterPro" id="IPR036271">
    <property type="entry name" value="Tet_transcr_reg_TetR-rel_C_sf"/>
</dbReference>
<dbReference type="InterPro" id="IPR009057">
    <property type="entry name" value="Homeodomain-like_sf"/>
</dbReference>
<dbReference type="Pfam" id="PF00440">
    <property type="entry name" value="TetR_N"/>
    <property type="match status" value="1"/>
</dbReference>
<dbReference type="PANTHER" id="PTHR30055">
    <property type="entry name" value="HTH-TYPE TRANSCRIPTIONAL REGULATOR RUTR"/>
    <property type="match status" value="1"/>
</dbReference>
<dbReference type="GO" id="GO:0000976">
    <property type="term" value="F:transcription cis-regulatory region binding"/>
    <property type="evidence" value="ECO:0007669"/>
    <property type="project" value="TreeGrafter"/>
</dbReference>
<dbReference type="InterPro" id="IPR023772">
    <property type="entry name" value="DNA-bd_HTH_TetR-type_CS"/>
</dbReference>
<dbReference type="AlphaFoldDB" id="A0A1K1T1E3"/>
<dbReference type="Pfam" id="PF17920">
    <property type="entry name" value="TetR_C_16"/>
    <property type="match status" value="1"/>
</dbReference>
<evidence type="ECO:0000256" key="2">
    <source>
        <dbReference type="PROSITE-ProRule" id="PRU00335"/>
    </source>
</evidence>
<dbReference type="Gene3D" id="1.10.10.60">
    <property type="entry name" value="Homeodomain-like"/>
    <property type="match status" value="1"/>
</dbReference>
<evidence type="ECO:0000259" key="3">
    <source>
        <dbReference type="PROSITE" id="PS50977"/>
    </source>
</evidence>
<feature type="domain" description="HTH tetR-type" evidence="3">
    <location>
        <begin position="11"/>
        <end position="71"/>
    </location>
</feature>
<dbReference type="GO" id="GO:0003700">
    <property type="term" value="F:DNA-binding transcription factor activity"/>
    <property type="evidence" value="ECO:0007669"/>
    <property type="project" value="TreeGrafter"/>
</dbReference>
<dbReference type="EMBL" id="FPJG01000006">
    <property type="protein sequence ID" value="SFW90387.1"/>
    <property type="molecule type" value="Genomic_DNA"/>
</dbReference>
<protein>
    <submittedName>
        <fullName evidence="4">DNA-binding transcriptional regulator, AcrR family</fullName>
    </submittedName>
</protein>
<dbReference type="PANTHER" id="PTHR30055:SF235">
    <property type="entry name" value="TRANSCRIPTIONAL REGULATORY PROTEIN"/>
    <property type="match status" value="1"/>
</dbReference>
<evidence type="ECO:0000256" key="1">
    <source>
        <dbReference type="ARBA" id="ARBA00023125"/>
    </source>
</evidence>
<dbReference type="InterPro" id="IPR041678">
    <property type="entry name" value="TetR_C_16"/>
</dbReference>
<evidence type="ECO:0000313" key="4">
    <source>
        <dbReference type="EMBL" id="SFW90387.1"/>
    </source>
</evidence>